<dbReference type="InterPro" id="IPR013103">
    <property type="entry name" value="RVT_2"/>
</dbReference>
<dbReference type="PROSITE" id="PS51194">
    <property type="entry name" value="HELICASE_CTER"/>
    <property type="match status" value="1"/>
</dbReference>
<feature type="region of interest" description="Disordered" evidence="3">
    <location>
        <begin position="459"/>
        <end position="505"/>
    </location>
</feature>
<dbReference type="SUPFAM" id="SSF52540">
    <property type="entry name" value="P-loop containing nucleoside triphosphate hydrolases"/>
    <property type="match status" value="1"/>
</dbReference>
<feature type="region of interest" description="Disordered" evidence="3">
    <location>
        <begin position="517"/>
        <end position="608"/>
    </location>
</feature>
<keyword evidence="6" id="KW-1185">Reference proteome</keyword>
<proteinExistence type="predicted"/>
<organism evidence="5 6">
    <name type="scientific">Durusdinium trenchii</name>
    <dbReference type="NCBI Taxonomy" id="1381693"/>
    <lineage>
        <taxon>Eukaryota</taxon>
        <taxon>Sar</taxon>
        <taxon>Alveolata</taxon>
        <taxon>Dinophyceae</taxon>
        <taxon>Suessiales</taxon>
        <taxon>Symbiodiniaceae</taxon>
        <taxon>Durusdinium</taxon>
    </lineage>
</organism>
<dbReference type="InterPro" id="IPR006598">
    <property type="entry name" value="CAP10"/>
</dbReference>
<evidence type="ECO:0000313" key="6">
    <source>
        <dbReference type="Proteomes" id="UP001642484"/>
    </source>
</evidence>
<dbReference type="Pfam" id="PF05686">
    <property type="entry name" value="Glyco_transf_90"/>
    <property type="match status" value="1"/>
</dbReference>
<feature type="domain" description="Helicase C-terminal" evidence="4">
    <location>
        <begin position="1623"/>
        <end position="1813"/>
    </location>
</feature>
<keyword evidence="2" id="KW-0347">Helicase</keyword>
<evidence type="ECO:0000256" key="1">
    <source>
        <dbReference type="ARBA" id="ARBA00022801"/>
    </source>
</evidence>
<dbReference type="CDD" id="cd18791">
    <property type="entry name" value="SF2_C_RHA"/>
    <property type="match status" value="1"/>
</dbReference>
<feature type="compositionally biased region" description="Polar residues" evidence="3">
    <location>
        <begin position="555"/>
        <end position="571"/>
    </location>
</feature>
<keyword evidence="2" id="KW-0547">Nucleotide-binding</keyword>
<dbReference type="SMART" id="SM00672">
    <property type="entry name" value="CAP10"/>
    <property type="match status" value="1"/>
</dbReference>
<dbReference type="PANTHER" id="PTHR43519:SF1">
    <property type="entry name" value="ATP-DEPENDENT RNA HELICASE HRPB"/>
    <property type="match status" value="1"/>
</dbReference>
<reference evidence="5 6" key="1">
    <citation type="submission" date="2024-02" db="EMBL/GenBank/DDBJ databases">
        <authorList>
            <person name="Chen Y."/>
            <person name="Shah S."/>
            <person name="Dougan E. K."/>
            <person name="Thang M."/>
            <person name="Chan C."/>
        </authorList>
    </citation>
    <scope>NUCLEOTIDE SEQUENCE [LARGE SCALE GENOMIC DNA]</scope>
</reference>
<dbReference type="Gene3D" id="1.20.120.1080">
    <property type="match status" value="1"/>
</dbReference>
<feature type="compositionally biased region" description="Basic and acidic residues" evidence="3">
    <location>
        <begin position="573"/>
        <end position="586"/>
    </location>
</feature>
<gene>
    <name evidence="5" type="ORF">CCMP2556_LOCUS5980</name>
</gene>
<keyword evidence="1" id="KW-0378">Hydrolase</keyword>
<evidence type="ECO:0000313" key="5">
    <source>
        <dbReference type="EMBL" id="CAK9000217.1"/>
    </source>
</evidence>
<dbReference type="InterPro" id="IPR007502">
    <property type="entry name" value="Helicase-assoc_dom"/>
</dbReference>
<dbReference type="InterPro" id="IPR001650">
    <property type="entry name" value="Helicase_C-like"/>
</dbReference>
<evidence type="ECO:0000259" key="4">
    <source>
        <dbReference type="PROSITE" id="PS51194"/>
    </source>
</evidence>
<dbReference type="Pfam" id="PF00271">
    <property type="entry name" value="Helicase_C"/>
    <property type="match status" value="1"/>
</dbReference>
<protein>
    <recommendedName>
        <fullName evidence="4">Helicase C-terminal domain-containing protein</fullName>
    </recommendedName>
</protein>
<accession>A0ABP0IDY1</accession>
<comment type="caution">
    <text evidence="5">The sequence shown here is derived from an EMBL/GenBank/DDBJ whole genome shotgun (WGS) entry which is preliminary data.</text>
</comment>
<evidence type="ECO:0000256" key="2">
    <source>
        <dbReference type="ARBA" id="ARBA00022806"/>
    </source>
</evidence>
<sequence>MLELETNPWRIHQAVKPGQAKMISDAWERHERDRRLVSLSAKEVNEVYEEQWHRAMDHFQNEIFVTTLTVGDEKSFQSHAMSENRLISKNPDLVENDRFPKTFVTEVYTNTERVAQTARKRGHRVGASMSLESGWNFLRPLDRKAARAVLKRESPFFLVLAFPCSFWSVLLNLNPPKNDTKMYEEAITLLQFALQLAKDQKSRGCHFVLENPQSSRAWTLEEMQRALEQLEARCVVFHQCRFRLKNQAGDLLRKATRIATSSDEVLSQLDGMKCLGNHPHGHIIGGKAVSEPAGHYPWALAKALVVGMEKQFEADFKRPHNILAIEDGEEAEDETALPIDMNQSDSDQESTEAVTGPKVSAHSALGKDDVELCLQEAVSAYNSDINDAGVSPMQAAFGKQPRMHGDCLGDFGRRLSEHGLIDSRPSLARQVAMRETARLAMVWQDAIQEVIDAAYHDRQIPTTSSSTTTSAEPEAQGGPMTGVPLPVEPVPLSAVPEEAPADLPPLHPQEFVQALGNAQGGPISRGWSRHTSSLPDLGTSPFPEAVRAAFEQRRQSVSSAAPSASGESQASKRPAELDAERLREEALQPDPVAPTPAQPPDEVPDEASEALRVTHEVMEMEAYANVHPLRQIQIMAEQDRLNPLEARVRDHGTWRGNWPLPSRTEFRRRQMLKQLWPLGNDDAAQEVLAVLTARKEHVWSHMSDFEKKEFREAAAKGWSVWVENEAIEPLPDAEAARIRQKLKTEGESHRILVPRFVYVDKNDGLRTADRDLPLKANARLVVPGYQDISAYGLRCDAPTASRTSQHLLLTFAASMKWKLASADIKSAFMKGEEFGPNERILYLANVKTRAPDEPRLPFSEAGLCRVKKGVFGLADSPRRWYKRLCKSVQHHVWQLSALDSAMWFLWEGSKLEGILISHVDDLLLAGGPRAHHTLQLLGAELGFGSTSTGTITYCGKKIEQAEDFSVKVSMEEYHSNLQQVRINPLRKKNPEATLMPGNNASSELSSGVCSWHVLNEDLAVNVCRQAAARRMATLLGESVGETVGYRTRYEKCVSSRTRIEVVTDGILARRLQEQISRDLGRYLELDDASLALYDGFCLRRKKACIRLRVLDGVAYVLDMFPGYQSRHRSTLHALARVLARFGPLPNLEVTIDVTDGELQKIDLPILVITHKKEEPRGILYPDFTFYSWPESSCPPETSHDYSYLFQKFKSWHHRYAPWQNRSDLVFWRGAPVDDERAREKVVQRFQREVEKSDVKFMSWKVVSSTGLNEVQGCVGLLEQCQYRYLAFLAGTTYSSRIKYQLLCGSLVLAHEPRFIEWWSHLLLPGVHYAPVQSDWSDVSVMMELLRRQETQARRLARQGQRLAQVALSPTAVDCYWWKLLVMSAKVLPYPTDTLPPTARPLEDALLLPEDAVLSSEHGLTGGIPMHLPPKRETQDPSCFGNGRSWETCCDPYTFGALGNQDCWLHLAMEEQGILHEALDEVTPRNVELCWLTRSPWIWMPSSRDVAMADGALPKTSAVLFDEFHERSLGNDIAFTLILHAQEARRHKGLPDLRLVAMSATLSDRLASRLSGLLGGARVVRSEGREYHVQLRHASDSRSLLRATKGFETKAELAKKVCVAATEALQWRASSNEEPGDVLCFLPGEPEIRRCQKLLEVAKPRPTRGFGEAPASAAASQPIDVLPLHGSLDAEAQDLAVQPGEPGRRRVILATNVAEASITVSGVTSVVDSGLRKRSIFNSTTGFNRLELAAVSAASADQRRGRAGRVRDGLCLRLWAKGQKLVPEDVPAIGEEDLTGAILQLLSTGVPLQGISELPWLDCPPKASVNHAEEVLTLLGALEGQELTAHGRQMARLPLHPRLAHLVLCAETKEAGSGPSIASLCALLEEERDVLQDAQRRVGACADVATRLLVLNGEEIPKRYKDISESRKPCARVWQNAQRLVTDLPSAALPLKSCGPLVALAYPERVARRGKNGRFVLRDGSRCSVKDPLLQEQEFLAVARVFKHVVTMAAPLSTAEAVHLLGDG</sequence>
<name>A0ABP0IDY1_9DINO</name>
<keyword evidence="2" id="KW-0067">ATP-binding</keyword>
<dbReference type="SMART" id="SM00847">
    <property type="entry name" value="HA2"/>
    <property type="match status" value="1"/>
</dbReference>
<dbReference type="Gene3D" id="3.40.50.300">
    <property type="entry name" value="P-loop containing nucleotide triphosphate hydrolases"/>
    <property type="match status" value="3"/>
</dbReference>
<dbReference type="Proteomes" id="UP001642484">
    <property type="component" value="Unassembled WGS sequence"/>
</dbReference>
<dbReference type="InterPro" id="IPR027417">
    <property type="entry name" value="P-loop_NTPase"/>
</dbReference>
<dbReference type="SMART" id="SM00490">
    <property type="entry name" value="HELICc"/>
    <property type="match status" value="1"/>
</dbReference>
<evidence type="ECO:0000256" key="3">
    <source>
        <dbReference type="SAM" id="MobiDB-lite"/>
    </source>
</evidence>
<dbReference type="PANTHER" id="PTHR43519">
    <property type="entry name" value="ATP-DEPENDENT RNA HELICASE HRPB"/>
    <property type="match status" value="1"/>
</dbReference>
<dbReference type="EMBL" id="CAXAMN010002558">
    <property type="protein sequence ID" value="CAK9000217.1"/>
    <property type="molecule type" value="Genomic_DNA"/>
</dbReference>
<feature type="compositionally biased region" description="Pro residues" evidence="3">
    <location>
        <begin position="591"/>
        <end position="601"/>
    </location>
</feature>
<dbReference type="Pfam" id="PF07727">
    <property type="entry name" value="RVT_2"/>
    <property type="match status" value="1"/>
</dbReference>